<dbReference type="GO" id="GO:0005634">
    <property type="term" value="C:nucleus"/>
    <property type="evidence" value="ECO:0007669"/>
    <property type="project" value="TreeGrafter"/>
</dbReference>
<dbReference type="InterPro" id="IPR039353">
    <property type="entry name" value="TF_Adf1"/>
</dbReference>
<evidence type="ECO:0000313" key="3">
    <source>
        <dbReference type="Proteomes" id="UP000504635"/>
    </source>
</evidence>
<accession>A0A6J2XZE2</accession>
<evidence type="ECO:0000256" key="1">
    <source>
        <dbReference type="SAM" id="MobiDB-lite"/>
    </source>
</evidence>
<dbReference type="GO" id="GO:0005667">
    <property type="term" value="C:transcription regulator complex"/>
    <property type="evidence" value="ECO:0007669"/>
    <property type="project" value="TreeGrafter"/>
</dbReference>
<feature type="domain" description="MADF" evidence="2">
    <location>
        <begin position="26"/>
        <end position="110"/>
    </location>
</feature>
<sequence length="269" mass="31096">MEIDNSDVDGGERQSQNLLAEIDVGLFIESIQSYEYLYNMTHKDYKNLKKKEFGMVRNWPYQQSEKCPKMWKLLRDRFVKEKNKCTSGSGAPDSSWVYFHHMLFYEKYTRPRKTFTSTKLKTISTSMQPQPSTSTQSSSRSNSACSVWSTTLENHIFSPESEEMEDEIPVSREVPVSREPRKEPEIAIVNTPSSSNPKAGKRKGREGDEFLNVAKKICETLDIQRAKGSEQKDANKTFAEYAYSRLAEMPADEAKRKRRKMLLILEDDE</sequence>
<dbReference type="PANTHER" id="PTHR12243:SF60">
    <property type="entry name" value="SI:CH211-15D5.12-RELATED"/>
    <property type="match status" value="1"/>
</dbReference>
<dbReference type="AlphaFoldDB" id="A0A6J2XZE2"/>
<organism evidence="3 4">
    <name type="scientific">Sitophilus oryzae</name>
    <name type="common">Rice weevil</name>
    <name type="synonym">Curculio oryzae</name>
    <dbReference type="NCBI Taxonomy" id="7048"/>
    <lineage>
        <taxon>Eukaryota</taxon>
        <taxon>Metazoa</taxon>
        <taxon>Ecdysozoa</taxon>
        <taxon>Arthropoda</taxon>
        <taxon>Hexapoda</taxon>
        <taxon>Insecta</taxon>
        <taxon>Pterygota</taxon>
        <taxon>Neoptera</taxon>
        <taxon>Endopterygota</taxon>
        <taxon>Coleoptera</taxon>
        <taxon>Polyphaga</taxon>
        <taxon>Cucujiformia</taxon>
        <taxon>Curculionidae</taxon>
        <taxon>Dryophthorinae</taxon>
        <taxon>Sitophilus</taxon>
    </lineage>
</organism>
<keyword evidence="3" id="KW-1185">Reference proteome</keyword>
<dbReference type="KEGG" id="soy:115882486"/>
<dbReference type="InParanoid" id="A0A6J2XZE2"/>
<name>A0A6J2XZE2_SITOR</name>
<dbReference type="GO" id="GO:0006357">
    <property type="term" value="P:regulation of transcription by RNA polymerase II"/>
    <property type="evidence" value="ECO:0007669"/>
    <property type="project" value="TreeGrafter"/>
</dbReference>
<dbReference type="FunCoup" id="A0A6J2XZE2">
    <property type="interactions" value="35"/>
</dbReference>
<feature type="region of interest" description="Disordered" evidence="1">
    <location>
        <begin position="122"/>
        <end position="144"/>
    </location>
</feature>
<dbReference type="PANTHER" id="PTHR12243">
    <property type="entry name" value="MADF DOMAIN TRANSCRIPTION FACTOR"/>
    <property type="match status" value="1"/>
</dbReference>
<dbReference type="OrthoDB" id="8195830at2759"/>
<feature type="compositionally biased region" description="Low complexity" evidence="1">
    <location>
        <begin position="124"/>
        <end position="144"/>
    </location>
</feature>
<dbReference type="Pfam" id="PF10545">
    <property type="entry name" value="MADF_DNA_bdg"/>
    <property type="match status" value="1"/>
</dbReference>
<feature type="region of interest" description="Disordered" evidence="1">
    <location>
        <begin position="159"/>
        <end position="208"/>
    </location>
</feature>
<protein>
    <submittedName>
        <fullName evidence="4">Transcription factor Adf-1-like</fullName>
    </submittedName>
</protein>
<reference evidence="4" key="1">
    <citation type="submission" date="2025-08" db="UniProtKB">
        <authorList>
            <consortium name="RefSeq"/>
        </authorList>
    </citation>
    <scope>IDENTIFICATION</scope>
    <source>
        <tissue evidence="4">Gonads</tissue>
    </source>
</reference>
<proteinExistence type="predicted"/>
<dbReference type="Proteomes" id="UP000504635">
    <property type="component" value="Unplaced"/>
</dbReference>
<dbReference type="RefSeq" id="XP_030756421.1">
    <property type="nucleotide sequence ID" value="XM_030900561.1"/>
</dbReference>
<dbReference type="SMART" id="SM00595">
    <property type="entry name" value="MADF"/>
    <property type="match status" value="1"/>
</dbReference>
<dbReference type="GeneID" id="115882486"/>
<evidence type="ECO:0000259" key="2">
    <source>
        <dbReference type="PROSITE" id="PS51029"/>
    </source>
</evidence>
<dbReference type="InterPro" id="IPR006578">
    <property type="entry name" value="MADF-dom"/>
</dbReference>
<gene>
    <name evidence="4" type="primary">LOC115882486</name>
</gene>
<dbReference type="PROSITE" id="PS51029">
    <property type="entry name" value="MADF"/>
    <property type="match status" value="1"/>
</dbReference>
<feature type="compositionally biased region" description="Basic and acidic residues" evidence="1">
    <location>
        <begin position="175"/>
        <end position="185"/>
    </location>
</feature>
<evidence type="ECO:0000313" key="4">
    <source>
        <dbReference type="RefSeq" id="XP_030756421.1"/>
    </source>
</evidence>